<dbReference type="STRING" id="1227454.C446_01975"/>
<dbReference type="GO" id="GO:0016491">
    <property type="term" value="F:oxidoreductase activity"/>
    <property type="evidence" value="ECO:0007669"/>
    <property type="project" value="InterPro"/>
</dbReference>
<name>M0MMQ4_9EURY</name>
<dbReference type="AlphaFoldDB" id="M0MMQ4"/>
<dbReference type="PATRIC" id="fig|1227454.3.peg.394"/>
<dbReference type="InterPro" id="IPR036188">
    <property type="entry name" value="FAD/NAD-bd_sf"/>
</dbReference>
<dbReference type="Pfam" id="PF01593">
    <property type="entry name" value="Amino_oxidase"/>
    <property type="match status" value="1"/>
</dbReference>
<accession>M0MMQ4</accession>
<sequence length="250" mass="27689">MPELTADSIAIVGAGFGGLSAAAHLAAAGADVTVCERRPQIGGVAGRLEGERFRFDTGPSWYLMPGLFDRFFQTFDQDPSDYYDLERLDPNYRVFWTDGDRADVPAAPDETRALFDSYQAGAGDALERYLADAREAYDASMHRVVLPNRTRFRDYLSTDLLRSVRDLSLLGTMDEHVADYFEHPKLRQPVQYTLVFLGGAPHNTPALYTLMSHVDYGLGVYYPQGGLYEVVDAVATVAREHGVSIPVVPQ</sequence>
<comment type="caution">
    <text evidence="2">The sequence shown here is derived from an EMBL/GenBank/DDBJ whole genome shotgun (WGS) entry which is preliminary data.</text>
</comment>
<dbReference type="Gene3D" id="3.50.50.60">
    <property type="entry name" value="FAD/NAD(P)-binding domain"/>
    <property type="match status" value="1"/>
</dbReference>
<evidence type="ECO:0000313" key="3">
    <source>
        <dbReference type="Proteomes" id="UP000011607"/>
    </source>
</evidence>
<organism evidence="2 3">
    <name type="scientific">Halobiforma nitratireducens JCM 10879</name>
    <dbReference type="NCBI Taxonomy" id="1227454"/>
    <lineage>
        <taxon>Archaea</taxon>
        <taxon>Methanobacteriati</taxon>
        <taxon>Methanobacteriota</taxon>
        <taxon>Stenosarchaea group</taxon>
        <taxon>Halobacteria</taxon>
        <taxon>Halobacteriales</taxon>
        <taxon>Natrialbaceae</taxon>
        <taxon>Halobiforma</taxon>
    </lineage>
</organism>
<proteinExistence type="predicted"/>
<evidence type="ECO:0000313" key="2">
    <source>
        <dbReference type="EMBL" id="EMA45735.1"/>
    </source>
</evidence>
<dbReference type="eggNOG" id="arCOG01521">
    <property type="taxonomic scope" value="Archaea"/>
</dbReference>
<dbReference type="SUPFAM" id="SSF51905">
    <property type="entry name" value="FAD/NAD(P)-binding domain"/>
    <property type="match status" value="1"/>
</dbReference>
<protein>
    <submittedName>
        <fullName evidence="2">Phytoene desaturase</fullName>
    </submittedName>
</protein>
<evidence type="ECO:0000259" key="1">
    <source>
        <dbReference type="Pfam" id="PF01593"/>
    </source>
</evidence>
<dbReference type="PANTHER" id="PTHR43734">
    <property type="entry name" value="PHYTOENE DESATURASE"/>
    <property type="match status" value="1"/>
</dbReference>
<dbReference type="InterPro" id="IPR002937">
    <property type="entry name" value="Amino_oxidase"/>
</dbReference>
<dbReference type="EMBL" id="AOMA01000014">
    <property type="protein sequence ID" value="EMA45735.1"/>
    <property type="molecule type" value="Genomic_DNA"/>
</dbReference>
<keyword evidence="3" id="KW-1185">Reference proteome</keyword>
<reference evidence="2 3" key="1">
    <citation type="journal article" date="2014" name="PLoS Genet.">
        <title>Phylogenetically driven sequencing of extremely halophilic archaea reveals strategies for static and dynamic osmo-response.</title>
        <authorList>
            <person name="Becker E.A."/>
            <person name="Seitzer P.M."/>
            <person name="Tritt A."/>
            <person name="Larsen D."/>
            <person name="Krusor M."/>
            <person name="Yao A.I."/>
            <person name="Wu D."/>
            <person name="Madern D."/>
            <person name="Eisen J.A."/>
            <person name="Darling A.E."/>
            <person name="Facciotti M.T."/>
        </authorList>
    </citation>
    <scope>NUCLEOTIDE SEQUENCE [LARGE SCALE GENOMIC DNA]</scope>
    <source>
        <strain evidence="2 3">JCM 10879</strain>
    </source>
</reference>
<gene>
    <name evidence="2" type="ORF">C446_01975</name>
</gene>
<dbReference type="PRINTS" id="PR00419">
    <property type="entry name" value="ADXRDTASE"/>
</dbReference>
<dbReference type="Proteomes" id="UP000011607">
    <property type="component" value="Unassembled WGS sequence"/>
</dbReference>
<feature type="domain" description="Amine oxidase" evidence="1">
    <location>
        <begin position="17"/>
        <end position="244"/>
    </location>
</feature>
<dbReference type="PANTHER" id="PTHR43734:SF1">
    <property type="entry name" value="PHYTOENE DESATURASE"/>
    <property type="match status" value="1"/>
</dbReference>